<proteinExistence type="predicted"/>
<evidence type="ECO:0000313" key="2">
    <source>
        <dbReference type="EnsemblMetazoa" id="CapteP225363"/>
    </source>
</evidence>
<name>R7TWN4_CAPTE</name>
<organism evidence="1">
    <name type="scientific">Capitella teleta</name>
    <name type="common">Polychaete worm</name>
    <dbReference type="NCBI Taxonomy" id="283909"/>
    <lineage>
        <taxon>Eukaryota</taxon>
        <taxon>Metazoa</taxon>
        <taxon>Spiralia</taxon>
        <taxon>Lophotrochozoa</taxon>
        <taxon>Annelida</taxon>
        <taxon>Polychaeta</taxon>
        <taxon>Sedentaria</taxon>
        <taxon>Scolecida</taxon>
        <taxon>Capitellidae</taxon>
        <taxon>Capitella</taxon>
    </lineage>
</organism>
<dbReference type="Proteomes" id="UP000014760">
    <property type="component" value="Unassembled WGS sequence"/>
</dbReference>
<evidence type="ECO:0000313" key="3">
    <source>
        <dbReference type="Proteomes" id="UP000014760"/>
    </source>
</evidence>
<dbReference type="EMBL" id="AMQN01011634">
    <property type="status" value="NOT_ANNOTATED_CDS"/>
    <property type="molecule type" value="Genomic_DNA"/>
</dbReference>
<reference evidence="1 3" key="2">
    <citation type="journal article" date="2013" name="Nature">
        <title>Insights into bilaterian evolution from three spiralian genomes.</title>
        <authorList>
            <person name="Simakov O."/>
            <person name="Marletaz F."/>
            <person name="Cho S.J."/>
            <person name="Edsinger-Gonzales E."/>
            <person name="Havlak P."/>
            <person name="Hellsten U."/>
            <person name="Kuo D.H."/>
            <person name="Larsson T."/>
            <person name="Lv J."/>
            <person name="Arendt D."/>
            <person name="Savage R."/>
            <person name="Osoegawa K."/>
            <person name="de Jong P."/>
            <person name="Grimwood J."/>
            <person name="Chapman J.A."/>
            <person name="Shapiro H."/>
            <person name="Aerts A."/>
            <person name="Otillar R.P."/>
            <person name="Terry A.Y."/>
            <person name="Boore J.L."/>
            <person name="Grigoriev I.V."/>
            <person name="Lindberg D.R."/>
            <person name="Seaver E.C."/>
            <person name="Weisblat D.A."/>
            <person name="Putnam N.H."/>
            <person name="Rokhsar D.S."/>
        </authorList>
    </citation>
    <scope>NUCLEOTIDE SEQUENCE</scope>
    <source>
        <strain evidence="1 3">I ESC-2004</strain>
    </source>
</reference>
<keyword evidence="3" id="KW-1185">Reference proteome</keyword>
<dbReference type="AlphaFoldDB" id="R7TWN4"/>
<sequence>MDIGKVIDSLLEVPIFLGDEARRAEYFRLLGNYDRFHEELNPIHKMLTAMKNENKYLEEQKKKDGVNCAAREKKITENREMIDYIEQGDTYRDLTVRHNQAFAELQDWCEKGRAAEERDNGTPV</sequence>
<gene>
    <name evidence="1" type="ORF">CAPTEDRAFT_225363</name>
</gene>
<dbReference type="HOGENOM" id="CLU_2006063_0_0_1"/>
<evidence type="ECO:0000313" key="1">
    <source>
        <dbReference type="EMBL" id="ELT95831.1"/>
    </source>
</evidence>
<dbReference type="EnsemblMetazoa" id="CapteT225363">
    <property type="protein sequence ID" value="CapteP225363"/>
    <property type="gene ID" value="CapteG225363"/>
</dbReference>
<reference evidence="3" key="1">
    <citation type="submission" date="2012-12" db="EMBL/GenBank/DDBJ databases">
        <authorList>
            <person name="Hellsten U."/>
            <person name="Grimwood J."/>
            <person name="Chapman J.A."/>
            <person name="Shapiro H."/>
            <person name="Aerts A."/>
            <person name="Otillar R.P."/>
            <person name="Terry A.Y."/>
            <person name="Boore J.L."/>
            <person name="Simakov O."/>
            <person name="Marletaz F."/>
            <person name="Cho S.-J."/>
            <person name="Edsinger-Gonzales E."/>
            <person name="Havlak P."/>
            <person name="Kuo D.-H."/>
            <person name="Larsson T."/>
            <person name="Lv J."/>
            <person name="Arendt D."/>
            <person name="Savage R."/>
            <person name="Osoegawa K."/>
            <person name="de Jong P."/>
            <person name="Lindberg D.R."/>
            <person name="Seaver E.C."/>
            <person name="Weisblat D.A."/>
            <person name="Putnam N.H."/>
            <person name="Grigoriev I.V."/>
            <person name="Rokhsar D.S."/>
        </authorList>
    </citation>
    <scope>NUCLEOTIDE SEQUENCE</scope>
    <source>
        <strain evidence="3">I ESC-2004</strain>
    </source>
</reference>
<dbReference type="EMBL" id="KB308994">
    <property type="protein sequence ID" value="ELT95831.1"/>
    <property type="molecule type" value="Genomic_DNA"/>
</dbReference>
<accession>R7TWN4</accession>
<reference evidence="2" key="3">
    <citation type="submission" date="2015-06" db="UniProtKB">
        <authorList>
            <consortium name="EnsemblMetazoa"/>
        </authorList>
    </citation>
    <scope>IDENTIFICATION</scope>
</reference>
<protein>
    <submittedName>
        <fullName evidence="1 2">Uncharacterized protein</fullName>
    </submittedName>
</protein>